<evidence type="ECO:0000313" key="1">
    <source>
        <dbReference type="EMBL" id="ARB05240.1"/>
    </source>
</evidence>
<evidence type="ECO:0000313" key="2">
    <source>
        <dbReference type="Proteomes" id="UP000191249"/>
    </source>
</evidence>
<dbReference type="EMBL" id="CP019894">
    <property type="protein sequence ID" value="ARB05240.1"/>
    <property type="molecule type" value="Genomic_DNA"/>
</dbReference>
<dbReference type="Proteomes" id="UP000191249">
    <property type="component" value="Chromosome"/>
</dbReference>
<reference evidence="1 2" key="1">
    <citation type="submission" date="2017-03" db="EMBL/GenBank/DDBJ databases">
        <title>N. lactamica Y92-1009 whole genome sequence.</title>
        <authorList>
            <person name="Pandey A.K."/>
            <person name="Read R.C."/>
        </authorList>
    </citation>
    <scope>NUCLEOTIDE SEQUENCE [LARGE SCALE GENOMIC DNA]</scope>
    <source>
        <strain evidence="1 2">Y92-1009</strain>
    </source>
</reference>
<organism evidence="1 2">
    <name type="scientific">Neisseria lactamica</name>
    <dbReference type="NCBI Taxonomy" id="486"/>
    <lineage>
        <taxon>Bacteria</taxon>
        <taxon>Pseudomonadati</taxon>
        <taxon>Pseudomonadota</taxon>
        <taxon>Betaproteobacteria</taxon>
        <taxon>Neisseriales</taxon>
        <taxon>Neisseriaceae</taxon>
        <taxon>Neisseria</taxon>
    </lineage>
</organism>
<name>A0AAU8VHJ0_NEILA</name>
<sequence>MDSEAQRRHNRRIASIRTGKAWLMNDSKWQKIFDVVFAETGQQFAKAKMLGDERMYDMRLEIYSEDLRGYSDDWIAGPLKLSEIEYIETVLPPDVCAARLTQAIRERGQYEFEIKDQTLTIYGYL</sequence>
<proteinExistence type="predicted"/>
<gene>
    <name evidence="1" type="ORF">B2G52_10490</name>
</gene>
<dbReference type="AlphaFoldDB" id="A0AAU8VHJ0"/>
<accession>A0AAU8VHJ0</accession>
<dbReference type="RefSeq" id="WP_003714394.1">
    <property type="nucleotide sequence ID" value="NZ_CAUJPV010000019.1"/>
</dbReference>
<protein>
    <submittedName>
        <fullName evidence="1">Toxin-antitoxin system protein</fullName>
    </submittedName>
</protein>